<gene>
    <name evidence="1" type="ORF">THS5294_02016</name>
</gene>
<evidence type="ECO:0000313" key="1">
    <source>
        <dbReference type="EMBL" id="CUH60720.1"/>
    </source>
</evidence>
<accession>A0A0P1FNE6</accession>
<dbReference type="NCBIfam" id="TIGR02453">
    <property type="entry name" value="TIGR02453 family protein"/>
    <property type="match status" value="1"/>
</dbReference>
<dbReference type="PIRSF" id="PIRSF028451">
    <property type="entry name" value="UCP028451"/>
    <property type="match status" value="1"/>
</dbReference>
<sequence>MSDGFNALIPRAQQFFTDLKANNTRDWFNERKAFYNDDIRAPGVLFAEIMAEEISRIAHIPVTPKVYRIYRDVRFAKDKSPFNPWLHMIWSDAGADEARPWYFFGIDHDAVYLATGVLGLQKEGLLRYRRMVDRVGDDLTDVIDATGGDVVDYGPEPLKRVPKPFDPDHTHGDLLRRKGLIVQRNVRADHPDGLVKAAVTEVKRLLPFHQMLREHL</sequence>
<name>A0A0P1FNE6_9RHOB</name>
<reference evidence="1 2" key="1">
    <citation type="submission" date="2015-09" db="EMBL/GenBank/DDBJ databases">
        <authorList>
            <consortium name="Swine Surveillance"/>
        </authorList>
    </citation>
    <scope>NUCLEOTIDE SEQUENCE [LARGE SCALE GENOMIC DNA]</scope>
    <source>
        <strain evidence="1 2">CECT 5294</strain>
    </source>
</reference>
<dbReference type="Proteomes" id="UP000051298">
    <property type="component" value="Unassembled WGS sequence"/>
</dbReference>
<dbReference type="Pfam" id="PF09365">
    <property type="entry name" value="DUF2461"/>
    <property type="match status" value="1"/>
</dbReference>
<evidence type="ECO:0008006" key="3">
    <source>
        <dbReference type="Google" id="ProtNLM"/>
    </source>
</evidence>
<protein>
    <recommendedName>
        <fullName evidence="3">TIGR02453 family protein</fullName>
    </recommendedName>
</protein>
<organism evidence="1 2">
    <name type="scientific">Thalassobacter stenotrophicus</name>
    <dbReference type="NCBI Taxonomy" id="266809"/>
    <lineage>
        <taxon>Bacteria</taxon>
        <taxon>Pseudomonadati</taxon>
        <taxon>Pseudomonadota</taxon>
        <taxon>Alphaproteobacteria</taxon>
        <taxon>Rhodobacterales</taxon>
        <taxon>Roseobacteraceae</taxon>
        <taxon>Thalassobacter</taxon>
    </lineage>
</organism>
<dbReference type="EMBL" id="CYRX01000029">
    <property type="protein sequence ID" value="CUH60720.1"/>
    <property type="molecule type" value="Genomic_DNA"/>
</dbReference>
<dbReference type="InterPro" id="IPR015996">
    <property type="entry name" value="UCP028451"/>
</dbReference>
<proteinExistence type="predicted"/>
<dbReference type="RefSeq" id="WP_058123639.1">
    <property type="nucleotide sequence ID" value="NZ_CYRX01000029.1"/>
</dbReference>
<evidence type="ECO:0000313" key="2">
    <source>
        <dbReference type="Proteomes" id="UP000051298"/>
    </source>
</evidence>
<dbReference type="eggNOG" id="COG5587">
    <property type="taxonomic scope" value="Bacteria"/>
</dbReference>
<dbReference type="AlphaFoldDB" id="A0A0P1FNE6"/>
<dbReference type="PANTHER" id="PTHR36452:SF1">
    <property type="entry name" value="DUF2461 DOMAIN-CONTAINING PROTEIN"/>
    <property type="match status" value="1"/>
</dbReference>
<dbReference type="InterPro" id="IPR012808">
    <property type="entry name" value="CHP02453"/>
</dbReference>
<dbReference type="PANTHER" id="PTHR36452">
    <property type="entry name" value="CHROMOSOME 12, WHOLE GENOME SHOTGUN SEQUENCE"/>
    <property type="match status" value="1"/>
</dbReference>